<sequence length="441" mass="51985">MEMIPRPYKRTIQWKIAKISEMTNEVCCSPIHVIANKIWRLSACVEPIEYHKYLSINLHCYANNRNIEWSCDVDVEFRLIFEFSNTSSYKRRTMRCTYNADNCRCGIAKFVEMSELANPTNGRLLNDSVIVEARISFKKTPWIIRNISNLTSNGFKSAPYYFGDIRFQFEAARERADDEDYLSMYLIFNEDNKSNIWSCRICYEFRLVSQNPIDDEYDAPLTIGGIETFSSRQPCWGCKLKWDNVMNPANGCILNDSLIIESRFFILMTDGLLIFPSFDTYRSSEYSIVTINVQNHIFRLDKSLLGAISPVFRDMFLDENEIQLDDINYRDFFFLVNAIFSCYFQLHEFHVNCLLKLADKFKIDYIKFECEQFLKHPNRLSIGDMLKLAEDHRLAAIQNLCMQSLTSSDEIEEIRESYEYKYLGNETREILDRKLNEFDKF</sequence>
<reference evidence="3 4" key="1">
    <citation type="submission" date="2020-04" db="EMBL/GenBank/DDBJ databases">
        <authorList>
            <person name="Laetsch R D."/>
            <person name="Stevens L."/>
            <person name="Kumar S."/>
            <person name="Blaxter L. M."/>
        </authorList>
    </citation>
    <scope>NUCLEOTIDE SEQUENCE [LARGE SCALE GENOMIC DNA]</scope>
</reference>
<dbReference type="PANTHER" id="PTHR47022:SF1">
    <property type="entry name" value="BTB AND MATH DOMAIN-CONTAINING PROTEIN 36-RELATED"/>
    <property type="match status" value="1"/>
</dbReference>
<dbReference type="Gene3D" id="3.30.710.10">
    <property type="entry name" value="Potassium Channel Kv1.1, Chain A"/>
    <property type="match status" value="1"/>
</dbReference>
<protein>
    <recommendedName>
        <fullName evidence="5">BTB domain-containing protein</fullName>
    </recommendedName>
</protein>
<evidence type="ECO:0008006" key="5">
    <source>
        <dbReference type="Google" id="ProtNLM"/>
    </source>
</evidence>
<evidence type="ECO:0000313" key="3">
    <source>
        <dbReference type="EMBL" id="CAB3403177.1"/>
    </source>
</evidence>
<dbReference type="InterPro" id="IPR002083">
    <property type="entry name" value="MATH/TRAF_dom"/>
</dbReference>
<dbReference type="PANTHER" id="PTHR47022">
    <property type="entry name" value="BTB AND MATH DOMAIN-CONTAINING PROTEIN 36-RELATED"/>
    <property type="match status" value="1"/>
</dbReference>
<gene>
    <name evidence="3" type="ORF">CBOVIS_LOCUS5683</name>
</gene>
<accession>A0A8S1EYL7</accession>
<dbReference type="Pfam" id="PF00651">
    <property type="entry name" value="BTB"/>
    <property type="match status" value="1"/>
</dbReference>
<dbReference type="Proteomes" id="UP000494206">
    <property type="component" value="Unassembled WGS sequence"/>
</dbReference>
<dbReference type="InterPro" id="IPR008974">
    <property type="entry name" value="TRAF-like"/>
</dbReference>
<dbReference type="InterPro" id="IPR000210">
    <property type="entry name" value="BTB/POZ_dom"/>
</dbReference>
<dbReference type="Pfam" id="PF22486">
    <property type="entry name" value="MATH_2"/>
    <property type="match status" value="2"/>
</dbReference>
<organism evidence="3 4">
    <name type="scientific">Caenorhabditis bovis</name>
    <dbReference type="NCBI Taxonomy" id="2654633"/>
    <lineage>
        <taxon>Eukaryota</taxon>
        <taxon>Metazoa</taxon>
        <taxon>Ecdysozoa</taxon>
        <taxon>Nematoda</taxon>
        <taxon>Chromadorea</taxon>
        <taxon>Rhabditida</taxon>
        <taxon>Rhabditina</taxon>
        <taxon>Rhabditomorpha</taxon>
        <taxon>Rhabditoidea</taxon>
        <taxon>Rhabditidae</taxon>
        <taxon>Peloderinae</taxon>
        <taxon>Caenorhabditis</taxon>
    </lineage>
</organism>
<feature type="domain" description="MATH" evidence="2">
    <location>
        <begin position="137"/>
        <end position="264"/>
    </location>
</feature>
<dbReference type="PROSITE" id="PS50144">
    <property type="entry name" value="MATH"/>
    <property type="match status" value="2"/>
</dbReference>
<dbReference type="CDD" id="cd00121">
    <property type="entry name" value="MATH"/>
    <property type="match status" value="2"/>
</dbReference>
<name>A0A8S1EYL7_9PELO</name>
<feature type="domain" description="MATH" evidence="2">
    <location>
        <begin position="9"/>
        <end position="135"/>
    </location>
</feature>
<dbReference type="PROSITE" id="PS50097">
    <property type="entry name" value="BTB"/>
    <property type="match status" value="1"/>
</dbReference>
<keyword evidence="4" id="KW-1185">Reference proteome</keyword>
<dbReference type="EMBL" id="CADEPM010000003">
    <property type="protein sequence ID" value="CAB3403177.1"/>
    <property type="molecule type" value="Genomic_DNA"/>
</dbReference>
<dbReference type="SMART" id="SM00225">
    <property type="entry name" value="BTB"/>
    <property type="match status" value="1"/>
</dbReference>
<dbReference type="OrthoDB" id="5865602at2759"/>
<dbReference type="Gene3D" id="2.60.210.10">
    <property type="entry name" value="Apoptosis, Tumor Necrosis Factor Receptor Associated Protein 2, Chain A"/>
    <property type="match status" value="2"/>
</dbReference>
<evidence type="ECO:0000259" key="1">
    <source>
        <dbReference type="PROSITE" id="PS50097"/>
    </source>
</evidence>
<dbReference type="SMART" id="SM00061">
    <property type="entry name" value="MATH"/>
    <property type="match status" value="2"/>
</dbReference>
<evidence type="ECO:0000259" key="2">
    <source>
        <dbReference type="PROSITE" id="PS50144"/>
    </source>
</evidence>
<dbReference type="CDD" id="cd18186">
    <property type="entry name" value="BTB_POZ_ZBTB_KLHL-like"/>
    <property type="match status" value="1"/>
</dbReference>
<dbReference type="AlphaFoldDB" id="A0A8S1EYL7"/>
<dbReference type="SUPFAM" id="SSF54695">
    <property type="entry name" value="POZ domain"/>
    <property type="match status" value="1"/>
</dbReference>
<feature type="domain" description="BTB" evidence="1">
    <location>
        <begin position="287"/>
        <end position="348"/>
    </location>
</feature>
<dbReference type="SUPFAM" id="SSF49599">
    <property type="entry name" value="TRAF domain-like"/>
    <property type="match status" value="2"/>
</dbReference>
<comment type="caution">
    <text evidence="3">The sequence shown here is derived from an EMBL/GenBank/DDBJ whole genome shotgun (WGS) entry which is preliminary data.</text>
</comment>
<proteinExistence type="predicted"/>
<evidence type="ECO:0000313" key="4">
    <source>
        <dbReference type="Proteomes" id="UP000494206"/>
    </source>
</evidence>
<dbReference type="InterPro" id="IPR011333">
    <property type="entry name" value="SKP1/BTB/POZ_sf"/>
</dbReference>